<dbReference type="Gene3D" id="1.10.10.60">
    <property type="entry name" value="Homeodomain-like"/>
    <property type="match status" value="1"/>
</dbReference>
<dbReference type="SUPFAM" id="SSF48498">
    <property type="entry name" value="Tetracyclin repressor-like, C-terminal domain"/>
    <property type="match status" value="1"/>
</dbReference>
<dbReference type="Gene3D" id="1.10.357.10">
    <property type="entry name" value="Tetracycline Repressor, domain 2"/>
    <property type="match status" value="1"/>
</dbReference>
<sequence>MGDEMTTAHSGSGDVRRGLELLWGVGEAPTRGPKRGLTLERIVETAVSVADAEGLGAVSMRRVATDLGVGTMSLYRYVPGKSELLELMLDHVQAVDEAEAAEQRAMPLRERLLRLGSGIWDLYVGHPWLLQVNQARPLLGPNAMAGLDLSMSGLEGLGLTDQQRLSVIVAVESYVSGSARNHVNALEAARRTGVSDEEFWAAQAPFLTEAMQSGGFPSLAELDEDTFDVAGDALFTFGLARLVDGIADFVETAGADG</sequence>
<dbReference type="InterPro" id="IPR036271">
    <property type="entry name" value="Tet_transcr_reg_TetR-rel_C_sf"/>
</dbReference>
<evidence type="ECO:0000313" key="7">
    <source>
        <dbReference type="Proteomes" id="UP001183414"/>
    </source>
</evidence>
<evidence type="ECO:0000256" key="3">
    <source>
        <dbReference type="ARBA" id="ARBA00023163"/>
    </source>
</evidence>
<evidence type="ECO:0000259" key="5">
    <source>
        <dbReference type="PROSITE" id="PS50977"/>
    </source>
</evidence>
<dbReference type="InterPro" id="IPR009057">
    <property type="entry name" value="Homeodomain-like_sf"/>
</dbReference>
<evidence type="ECO:0000256" key="4">
    <source>
        <dbReference type="PROSITE-ProRule" id="PRU00335"/>
    </source>
</evidence>
<name>A0ABU2NN78_9ACTN</name>
<comment type="caution">
    <text evidence="6">The sequence shown here is derived from an EMBL/GenBank/DDBJ whole genome shotgun (WGS) entry which is preliminary data.</text>
</comment>
<dbReference type="SUPFAM" id="SSF46689">
    <property type="entry name" value="Homeodomain-like"/>
    <property type="match status" value="1"/>
</dbReference>
<feature type="domain" description="HTH tetR-type" evidence="5">
    <location>
        <begin position="36"/>
        <end position="96"/>
    </location>
</feature>
<dbReference type="PROSITE" id="PS50977">
    <property type="entry name" value="HTH_TETR_2"/>
    <property type="match status" value="1"/>
</dbReference>
<dbReference type="InterPro" id="IPR050109">
    <property type="entry name" value="HTH-type_TetR-like_transc_reg"/>
</dbReference>
<accession>A0ABU2NN78</accession>
<keyword evidence="1" id="KW-0805">Transcription regulation</keyword>
<keyword evidence="7" id="KW-1185">Reference proteome</keyword>
<keyword evidence="3" id="KW-0804">Transcription</keyword>
<dbReference type="Proteomes" id="UP001183414">
    <property type="component" value="Unassembled WGS sequence"/>
</dbReference>
<dbReference type="InterPro" id="IPR004111">
    <property type="entry name" value="Repressor_TetR_C"/>
</dbReference>
<evidence type="ECO:0000256" key="2">
    <source>
        <dbReference type="ARBA" id="ARBA00023125"/>
    </source>
</evidence>
<dbReference type="Pfam" id="PF00440">
    <property type="entry name" value="TetR_N"/>
    <property type="match status" value="1"/>
</dbReference>
<keyword evidence="2 4" id="KW-0238">DNA-binding</keyword>
<feature type="DNA-binding region" description="H-T-H motif" evidence="4">
    <location>
        <begin position="59"/>
        <end position="78"/>
    </location>
</feature>
<gene>
    <name evidence="6" type="ORF">RM572_06485</name>
</gene>
<protein>
    <submittedName>
        <fullName evidence="6">TetR/AcrR family transcriptional regulator</fullName>
    </submittedName>
</protein>
<dbReference type="RefSeq" id="WP_311672319.1">
    <property type="nucleotide sequence ID" value="NZ_JAVREQ010000004.1"/>
</dbReference>
<dbReference type="PANTHER" id="PTHR30055">
    <property type="entry name" value="HTH-TYPE TRANSCRIPTIONAL REGULATOR RUTR"/>
    <property type="match status" value="1"/>
</dbReference>
<dbReference type="Pfam" id="PF02909">
    <property type="entry name" value="TetR_C_1"/>
    <property type="match status" value="1"/>
</dbReference>
<reference evidence="7" key="1">
    <citation type="submission" date="2023-07" db="EMBL/GenBank/DDBJ databases">
        <title>30 novel species of actinomycetes from the DSMZ collection.</title>
        <authorList>
            <person name="Nouioui I."/>
        </authorList>
    </citation>
    <scope>NUCLEOTIDE SEQUENCE [LARGE SCALE GENOMIC DNA]</scope>
    <source>
        <strain evidence="7">DSM 42041</strain>
    </source>
</reference>
<evidence type="ECO:0000256" key="1">
    <source>
        <dbReference type="ARBA" id="ARBA00023015"/>
    </source>
</evidence>
<proteinExistence type="predicted"/>
<dbReference type="PANTHER" id="PTHR30055:SF151">
    <property type="entry name" value="TRANSCRIPTIONAL REGULATORY PROTEIN"/>
    <property type="match status" value="1"/>
</dbReference>
<dbReference type="EMBL" id="JAVREQ010000004">
    <property type="protein sequence ID" value="MDT0378425.1"/>
    <property type="molecule type" value="Genomic_DNA"/>
</dbReference>
<dbReference type="InterPro" id="IPR001647">
    <property type="entry name" value="HTH_TetR"/>
</dbReference>
<organism evidence="6 7">
    <name type="scientific">Streptomyces hazeniae</name>
    <dbReference type="NCBI Taxonomy" id="3075538"/>
    <lineage>
        <taxon>Bacteria</taxon>
        <taxon>Bacillati</taxon>
        <taxon>Actinomycetota</taxon>
        <taxon>Actinomycetes</taxon>
        <taxon>Kitasatosporales</taxon>
        <taxon>Streptomycetaceae</taxon>
        <taxon>Streptomyces</taxon>
    </lineage>
</organism>
<evidence type="ECO:0000313" key="6">
    <source>
        <dbReference type="EMBL" id="MDT0378425.1"/>
    </source>
</evidence>